<protein>
    <recommendedName>
        <fullName evidence="5 6">Dephospho-CoA kinase</fullName>
        <ecNumber evidence="5 6">2.7.1.24</ecNumber>
    </recommendedName>
    <alternativeName>
        <fullName evidence="5">Dephosphocoenzyme A kinase</fullName>
    </alternativeName>
</protein>
<dbReference type="GO" id="GO:0004140">
    <property type="term" value="F:dephospho-CoA kinase activity"/>
    <property type="evidence" value="ECO:0007669"/>
    <property type="project" value="UniProtKB-UniRule"/>
</dbReference>
<keyword evidence="8" id="KW-1185">Reference proteome</keyword>
<dbReference type="PROSITE" id="PS51219">
    <property type="entry name" value="DPCK"/>
    <property type="match status" value="1"/>
</dbReference>
<dbReference type="InterPro" id="IPR027417">
    <property type="entry name" value="P-loop_NTPase"/>
</dbReference>
<dbReference type="EC" id="2.7.1.24" evidence="5 6"/>
<evidence type="ECO:0000256" key="1">
    <source>
        <dbReference type="ARBA" id="ARBA00009018"/>
    </source>
</evidence>
<keyword evidence="2 5" id="KW-0547">Nucleotide-binding</keyword>
<keyword evidence="5" id="KW-0963">Cytoplasm</keyword>
<dbReference type="Pfam" id="PF01121">
    <property type="entry name" value="CoaE"/>
    <property type="match status" value="1"/>
</dbReference>
<evidence type="ECO:0000256" key="2">
    <source>
        <dbReference type="ARBA" id="ARBA00022741"/>
    </source>
</evidence>
<accession>A0A934IPR8</accession>
<dbReference type="AlphaFoldDB" id="A0A934IPR8"/>
<dbReference type="InterPro" id="IPR001977">
    <property type="entry name" value="Depp_CoAkinase"/>
</dbReference>
<evidence type="ECO:0000256" key="4">
    <source>
        <dbReference type="ARBA" id="ARBA00022993"/>
    </source>
</evidence>
<feature type="binding site" evidence="5">
    <location>
        <begin position="11"/>
        <end position="16"/>
    </location>
    <ligand>
        <name>ATP</name>
        <dbReference type="ChEBI" id="CHEBI:30616"/>
    </ligand>
</feature>
<proteinExistence type="inferred from homology"/>
<comment type="caution">
    <text evidence="7">The sequence shown here is derived from an EMBL/GenBank/DDBJ whole genome shotgun (WGS) entry which is preliminary data.</text>
</comment>
<organism evidence="7 8">
    <name type="scientific">Acuticoccus mangrovi</name>
    <dbReference type="NCBI Taxonomy" id="2796142"/>
    <lineage>
        <taxon>Bacteria</taxon>
        <taxon>Pseudomonadati</taxon>
        <taxon>Pseudomonadota</taxon>
        <taxon>Alphaproteobacteria</taxon>
        <taxon>Hyphomicrobiales</taxon>
        <taxon>Amorphaceae</taxon>
        <taxon>Acuticoccus</taxon>
    </lineage>
</organism>
<dbReference type="HAMAP" id="MF_00376">
    <property type="entry name" value="Dephospho_CoA_kinase"/>
    <property type="match status" value="1"/>
</dbReference>
<evidence type="ECO:0000313" key="8">
    <source>
        <dbReference type="Proteomes" id="UP000609531"/>
    </source>
</evidence>
<name>A0A934IPR8_9HYPH</name>
<comment type="pathway">
    <text evidence="5">Cofactor biosynthesis; coenzyme A biosynthesis; CoA from (R)-pantothenate: step 5/5.</text>
</comment>
<keyword evidence="3 5" id="KW-0067">ATP-binding</keyword>
<evidence type="ECO:0000256" key="6">
    <source>
        <dbReference type="NCBIfam" id="TIGR00152"/>
    </source>
</evidence>
<comment type="subcellular location">
    <subcellularLocation>
        <location evidence="5">Cytoplasm</location>
    </subcellularLocation>
</comment>
<evidence type="ECO:0000313" key="7">
    <source>
        <dbReference type="EMBL" id="MBJ3777812.1"/>
    </source>
</evidence>
<dbReference type="PANTHER" id="PTHR10695:SF46">
    <property type="entry name" value="BIFUNCTIONAL COENZYME A SYNTHASE-RELATED"/>
    <property type="match status" value="1"/>
</dbReference>
<keyword evidence="5 7" id="KW-0418">Kinase</keyword>
<evidence type="ECO:0000256" key="5">
    <source>
        <dbReference type="HAMAP-Rule" id="MF_00376"/>
    </source>
</evidence>
<evidence type="ECO:0000256" key="3">
    <source>
        <dbReference type="ARBA" id="ARBA00022840"/>
    </source>
</evidence>
<dbReference type="Proteomes" id="UP000609531">
    <property type="component" value="Unassembled WGS sequence"/>
</dbReference>
<comment type="function">
    <text evidence="5">Catalyzes the phosphorylation of the 3'-hydroxyl group of dephosphocoenzyme A to form coenzyme A.</text>
</comment>
<sequence length="195" mass="20859">MIVLGLTGSIGMGKSTTARLFAEAGDAVYDADLAVHRLYRGKAVAPVEAEFPGVAVDGEIDRAKLGALVINNAEAMARLEAIVHPLVRAEEAAFLAAARGEGRPIAVLDIPLLFETKQARRVRAVAVVSAPAEVQRARVLARPGMTEERFEAIRGRQMADAEKRRNAHFVIDTGESVALTRSRVVGVRRALLSLG</sequence>
<dbReference type="GO" id="GO:0005524">
    <property type="term" value="F:ATP binding"/>
    <property type="evidence" value="ECO:0007669"/>
    <property type="project" value="UniProtKB-UniRule"/>
</dbReference>
<dbReference type="GO" id="GO:0015937">
    <property type="term" value="P:coenzyme A biosynthetic process"/>
    <property type="evidence" value="ECO:0007669"/>
    <property type="project" value="UniProtKB-UniRule"/>
</dbReference>
<keyword evidence="4 5" id="KW-0173">Coenzyme A biosynthesis</keyword>
<dbReference type="PANTHER" id="PTHR10695">
    <property type="entry name" value="DEPHOSPHO-COA KINASE-RELATED"/>
    <property type="match status" value="1"/>
</dbReference>
<comment type="similarity">
    <text evidence="1 5">Belongs to the CoaE family.</text>
</comment>
<dbReference type="EMBL" id="JAEKJA010000020">
    <property type="protein sequence ID" value="MBJ3777812.1"/>
    <property type="molecule type" value="Genomic_DNA"/>
</dbReference>
<keyword evidence="5 7" id="KW-0808">Transferase</keyword>
<gene>
    <name evidence="5" type="primary">coaE</name>
    <name evidence="7" type="ORF">JCR33_19045</name>
</gene>
<dbReference type="GO" id="GO:0005737">
    <property type="term" value="C:cytoplasm"/>
    <property type="evidence" value="ECO:0007669"/>
    <property type="project" value="UniProtKB-SubCell"/>
</dbReference>
<reference evidence="7" key="1">
    <citation type="submission" date="2020-12" db="EMBL/GenBank/DDBJ databases">
        <title>Bacterial taxonomy.</title>
        <authorList>
            <person name="Pan X."/>
        </authorList>
    </citation>
    <scope>NUCLEOTIDE SEQUENCE</scope>
    <source>
        <strain evidence="7">B2012</strain>
    </source>
</reference>
<comment type="catalytic activity">
    <reaction evidence="5">
        <text>3'-dephospho-CoA + ATP = ADP + CoA + H(+)</text>
        <dbReference type="Rhea" id="RHEA:18245"/>
        <dbReference type="ChEBI" id="CHEBI:15378"/>
        <dbReference type="ChEBI" id="CHEBI:30616"/>
        <dbReference type="ChEBI" id="CHEBI:57287"/>
        <dbReference type="ChEBI" id="CHEBI:57328"/>
        <dbReference type="ChEBI" id="CHEBI:456216"/>
        <dbReference type="EC" id="2.7.1.24"/>
    </reaction>
</comment>
<dbReference type="NCBIfam" id="TIGR00152">
    <property type="entry name" value="dephospho-CoA kinase"/>
    <property type="match status" value="1"/>
</dbReference>
<dbReference type="Gene3D" id="3.40.50.300">
    <property type="entry name" value="P-loop containing nucleotide triphosphate hydrolases"/>
    <property type="match status" value="1"/>
</dbReference>
<dbReference type="SUPFAM" id="SSF52540">
    <property type="entry name" value="P-loop containing nucleoside triphosphate hydrolases"/>
    <property type="match status" value="1"/>
</dbReference>
<dbReference type="CDD" id="cd02022">
    <property type="entry name" value="DPCK"/>
    <property type="match status" value="1"/>
</dbReference>
<dbReference type="RefSeq" id="WP_198883708.1">
    <property type="nucleotide sequence ID" value="NZ_JAEKJA010000020.1"/>
</dbReference>